<feature type="compositionally biased region" description="Basic and acidic residues" evidence="1">
    <location>
        <begin position="74"/>
        <end position="90"/>
    </location>
</feature>
<dbReference type="Proteomes" id="UP000190774">
    <property type="component" value="Unassembled WGS sequence"/>
</dbReference>
<proteinExistence type="predicted"/>
<accession>A0A1T4Y0E7</accession>
<feature type="compositionally biased region" description="Basic residues" evidence="1">
    <location>
        <begin position="95"/>
        <end position="105"/>
    </location>
</feature>
<organism evidence="2 3">
    <name type="scientific">Prosthecobacter debontii</name>
    <dbReference type="NCBI Taxonomy" id="48467"/>
    <lineage>
        <taxon>Bacteria</taxon>
        <taxon>Pseudomonadati</taxon>
        <taxon>Verrucomicrobiota</taxon>
        <taxon>Verrucomicrobiia</taxon>
        <taxon>Verrucomicrobiales</taxon>
        <taxon>Verrucomicrobiaceae</taxon>
        <taxon>Prosthecobacter</taxon>
    </lineage>
</organism>
<feature type="compositionally biased region" description="Basic residues" evidence="1">
    <location>
        <begin position="59"/>
        <end position="73"/>
    </location>
</feature>
<protein>
    <submittedName>
        <fullName evidence="2">Uncharacterized protein</fullName>
    </submittedName>
</protein>
<reference evidence="3" key="1">
    <citation type="submission" date="2017-02" db="EMBL/GenBank/DDBJ databases">
        <authorList>
            <person name="Varghese N."/>
            <person name="Submissions S."/>
        </authorList>
    </citation>
    <scope>NUCLEOTIDE SEQUENCE [LARGE SCALE GENOMIC DNA]</scope>
    <source>
        <strain evidence="3">ATCC 700200</strain>
    </source>
</reference>
<feature type="compositionally biased region" description="Basic and acidic residues" evidence="1">
    <location>
        <begin position="43"/>
        <end position="58"/>
    </location>
</feature>
<dbReference type="AlphaFoldDB" id="A0A1T4Y0E7"/>
<evidence type="ECO:0000313" key="2">
    <source>
        <dbReference type="EMBL" id="SKA94771.1"/>
    </source>
</evidence>
<name>A0A1T4Y0E7_9BACT</name>
<dbReference type="STRING" id="48467.SAMN02745166_02203"/>
<gene>
    <name evidence="2" type="ORF">SAMN02745166_02203</name>
</gene>
<evidence type="ECO:0000256" key="1">
    <source>
        <dbReference type="SAM" id="MobiDB-lite"/>
    </source>
</evidence>
<sequence length="105" mass="11775">MNAIIQQFQNELTAEERRLFEANAALAGRRPGVHLKCILFGERPPERRGRPRRTEAKPKPKPKPKSKSKAKPKGKAEDGGRRPGDGDRKTAPRSQKPRGGRKTEN</sequence>
<dbReference type="EMBL" id="FUYE01000006">
    <property type="protein sequence ID" value="SKA94771.1"/>
    <property type="molecule type" value="Genomic_DNA"/>
</dbReference>
<keyword evidence="3" id="KW-1185">Reference proteome</keyword>
<evidence type="ECO:0000313" key="3">
    <source>
        <dbReference type="Proteomes" id="UP000190774"/>
    </source>
</evidence>
<feature type="region of interest" description="Disordered" evidence="1">
    <location>
        <begin position="38"/>
        <end position="105"/>
    </location>
</feature>